<dbReference type="SUPFAM" id="SSF53098">
    <property type="entry name" value="Ribonuclease H-like"/>
    <property type="match status" value="1"/>
</dbReference>
<sequence>MALALVIIVRKLRHYFLSYPIGVRTNTPLKQVLGKPETSERLVKWAIELSEYDISYLPRTTIKVQTLADFVSKTTRTSQEEASEERPWMPTQGSGVSKVITTPQGEDMEFAIRFDFKASNNEAEYEALVLGMRMAQDTSASHLLASDSQLIVKQVSREYEANEESMVQYLQQIEELKTKFKIFQLQQISREENVKVDSLSKLASALGRLDPKWGGPYKIIRIIENGSYELEDAEGRTLSRPWNIHNLRRFYS</sequence>
<dbReference type="InterPro" id="IPR036397">
    <property type="entry name" value="RNaseH_sf"/>
</dbReference>
<feature type="domain" description="RNase H type-1" evidence="2">
    <location>
        <begin position="93"/>
        <end position="202"/>
    </location>
</feature>
<dbReference type="PANTHER" id="PTHR48475:SF2">
    <property type="entry name" value="RIBONUCLEASE H"/>
    <property type="match status" value="1"/>
</dbReference>
<reference evidence="3" key="1">
    <citation type="submission" date="2020-06" db="EMBL/GenBank/DDBJ databases">
        <authorList>
            <person name="Li T."/>
            <person name="Hu X."/>
            <person name="Zhang T."/>
            <person name="Song X."/>
            <person name="Zhang H."/>
            <person name="Dai N."/>
            <person name="Sheng W."/>
            <person name="Hou X."/>
            <person name="Wei L."/>
        </authorList>
    </citation>
    <scope>NUCLEOTIDE SEQUENCE</scope>
    <source>
        <strain evidence="3">KEN1</strain>
        <tissue evidence="3">Leaf</tissue>
    </source>
</reference>
<dbReference type="GO" id="GO:0003676">
    <property type="term" value="F:nucleic acid binding"/>
    <property type="evidence" value="ECO:0007669"/>
    <property type="project" value="InterPro"/>
</dbReference>
<proteinExistence type="predicted"/>
<gene>
    <name evidence="3" type="ORF">Slati_3661900</name>
</gene>
<dbReference type="PANTHER" id="PTHR48475">
    <property type="entry name" value="RIBONUCLEASE H"/>
    <property type="match status" value="1"/>
</dbReference>
<evidence type="ECO:0000256" key="1">
    <source>
        <dbReference type="SAM" id="MobiDB-lite"/>
    </source>
</evidence>
<reference evidence="3" key="2">
    <citation type="journal article" date="2024" name="Plant">
        <title>Genomic evolution and insights into agronomic trait innovations of Sesamum species.</title>
        <authorList>
            <person name="Miao H."/>
            <person name="Wang L."/>
            <person name="Qu L."/>
            <person name="Liu H."/>
            <person name="Sun Y."/>
            <person name="Le M."/>
            <person name="Wang Q."/>
            <person name="Wei S."/>
            <person name="Zheng Y."/>
            <person name="Lin W."/>
            <person name="Duan Y."/>
            <person name="Cao H."/>
            <person name="Xiong S."/>
            <person name="Wang X."/>
            <person name="Wei L."/>
            <person name="Li C."/>
            <person name="Ma Q."/>
            <person name="Ju M."/>
            <person name="Zhao R."/>
            <person name="Li G."/>
            <person name="Mu C."/>
            <person name="Tian Q."/>
            <person name="Mei H."/>
            <person name="Zhang T."/>
            <person name="Gao T."/>
            <person name="Zhang H."/>
        </authorList>
    </citation>
    <scope>NUCLEOTIDE SEQUENCE</scope>
    <source>
        <strain evidence="3">KEN1</strain>
    </source>
</reference>
<dbReference type="AlphaFoldDB" id="A0AAW2U2I0"/>
<organism evidence="3">
    <name type="scientific">Sesamum latifolium</name>
    <dbReference type="NCBI Taxonomy" id="2727402"/>
    <lineage>
        <taxon>Eukaryota</taxon>
        <taxon>Viridiplantae</taxon>
        <taxon>Streptophyta</taxon>
        <taxon>Embryophyta</taxon>
        <taxon>Tracheophyta</taxon>
        <taxon>Spermatophyta</taxon>
        <taxon>Magnoliopsida</taxon>
        <taxon>eudicotyledons</taxon>
        <taxon>Gunneridae</taxon>
        <taxon>Pentapetalae</taxon>
        <taxon>asterids</taxon>
        <taxon>lamiids</taxon>
        <taxon>Lamiales</taxon>
        <taxon>Pedaliaceae</taxon>
        <taxon>Sesamum</taxon>
    </lineage>
</organism>
<comment type="caution">
    <text evidence="3">The sequence shown here is derived from an EMBL/GenBank/DDBJ whole genome shotgun (WGS) entry which is preliminary data.</text>
</comment>
<evidence type="ECO:0000313" key="3">
    <source>
        <dbReference type="EMBL" id="KAL0410722.1"/>
    </source>
</evidence>
<dbReference type="InterPro" id="IPR002156">
    <property type="entry name" value="RNaseH_domain"/>
</dbReference>
<feature type="region of interest" description="Disordered" evidence="1">
    <location>
        <begin position="75"/>
        <end position="96"/>
    </location>
</feature>
<accession>A0AAW2U2I0</accession>
<dbReference type="Pfam" id="PF13456">
    <property type="entry name" value="RVT_3"/>
    <property type="match status" value="1"/>
</dbReference>
<dbReference type="CDD" id="cd09279">
    <property type="entry name" value="RNase_HI_like"/>
    <property type="match status" value="1"/>
</dbReference>
<dbReference type="InterPro" id="IPR012337">
    <property type="entry name" value="RNaseH-like_sf"/>
</dbReference>
<evidence type="ECO:0000259" key="2">
    <source>
        <dbReference type="Pfam" id="PF13456"/>
    </source>
</evidence>
<protein>
    <recommendedName>
        <fullName evidence="2">RNase H type-1 domain-containing protein</fullName>
    </recommendedName>
</protein>
<dbReference type="EMBL" id="JACGWN010000013">
    <property type="protein sequence ID" value="KAL0410722.1"/>
    <property type="molecule type" value="Genomic_DNA"/>
</dbReference>
<dbReference type="GO" id="GO:0004523">
    <property type="term" value="F:RNA-DNA hybrid ribonuclease activity"/>
    <property type="evidence" value="ECO:0007669"/>
    <property type="project" value="InterPro"/>
</dbReference>
<dbReference type="Gene3D" id="3.30.420.10">
    <property type="entry name" value="Ribonuclease H-like superfamily/Ribonuclease H"/>
    <property type="match status" value="1"/>
</dbReference>
<name>A0AAW2U2I0_9LAMI</name>